<keyword evidence="2" id="KW-0269">Exonuclease</keyword>
<dbReference type="InterPro" id="IPR002562">
    <property type="entry name" value="3'-5'_exonuclease_dom"/>
</dbReference>
<evidence type="ECO:0000313" key="3">
    <source>
        <dbReference type="Proteomes" id="UP000824112"/>
    </source>
</evidence>
<dbReference type="Proteomes" id="UP000824112">
    <property type="component" value="Unassembled WGS sequence"/>
</dbReference>
<dbReference type="Gene3D" id="3.30.420.10">
    <property type="entry name" value="Ribonuclease H-like superfamily/Ribonuclease H"/>
    <property type="match status" value="1"/>
</dbReference>
<dbReference type="PANTHER" id="PTHR47765">
    <property type="entry name" value="3'-5' EXONUCLEASE DOMAIN-CONTAINING PROTEIN"/>
    <property type="match status" value="1"/>
</dbReference>
<keyword evidence="2" id="KW-0378">Hydrolase</keyword>
<dbReference type="GO" id="GO:0003676">
    <property type="term" value="F:nucleic acid binding"/>
    <property type="evidence" value="ECO:0007669"/>
    <property type="project" value="InterPro"/>
</dbReference>
<dbReference type="AlphaFoldDB" id="A0A9D1M991"/>
<dbReference type="Pfam" id="PF01612">
    <property type="entry name" value="DNA_pol_A_exo1"/>
    <property type="match status" value="1"/>
</dbReference>
<protein>
    <submittedName>
        <fullName evidence="2">3'-5' exonuclease domain-containing protein 2</fullName>
    </submittedName>
</protein>
<evidence type="ECO:0000259" key="1">
    <source>
        <dbReference type="SMART" id="SM00474"/>
    </source>
</evidence>
<dbReference type="CDD" id="cd06141">
    <property type="entry name" value="WRN_exo"/>
    <property type="match status" value="1"/>
</dbReference>
<name>A0A9D1M991_9BACT</name>
<reference evidence="2" key="2">
    <citation type="journal article" date="2021" name="PeerJ">
        <title>Extensive microbial diversity within the chicken gut microbiome revealed by metagenomics and culture.</title>
        <authorList>
            <person name="Gilroy R."/>
            <person name="Ravi A."/>
            <person name="Getino M."/>
            <person name="Pursley I."/>
            <person name="Horton D.L."/>
            <person name="Alikhan N.F."/>
            <person name="Baker D."/>
            <person name="Gharbi K."/>
            <person name="Hall N."/>
            <person name="Watson M."/>
            <person name="Adriaenssens E.M."/>
            <person name="Foster-Nyarko E."/>
            <person name="Jarju S."/>
            <person name="Secka A."/>
            <person name="Antonio M."/>
            <person name="Oren A."/>
            <person name="Chaudhuri R.R."/>
            <person name="La Ragione R."/>
            <person name="Hildebrand F."/>
            <person name="Pallen M.J."/>
        </authorList>
    </citation>
    <scope>NUCLEOTIDE SEQUENCE</scope>
    <source>
        <strain evidence="2">CHK158-818</strain>
    </source>
</reference>
<evidence type="ECO:0000313" key="2">
    <source>
        <dbReference type="EMBL" id="HIU55994.1"/>
    </source>
</evidence>
<dbReference type="PANTHER" id="PTHR47765:SF2">
    <property type="entry name" value="EXONUCLEASE MUT-7 HOMOLOG"/>
    <property type="match status" value="1"/>
</dbReference>
<gene>
    <name evidence="2" type="ORF">IAB03_09355</name>
</gene>
<dbReference type="InterPro" id="IPR036397">
    <property type="entry name" value="RNaseH_sf"/>
</dbReference>
<dbReference type="EMBL" id="DVNA01000213">
    <property type="protein sequence ID" value="HIU55994.1"/>
    <property type="molecule type" value="Genomic_DNA"/>
</dbReference>
<sequence>MNNEIPTTISKEEIAGLELESFPGEIVIIDTLADCEKAVRYLQRQKLLGFDTETRPSFKKGKSNKVALLQLSTQKSCFLFRLNMIGFPESLLNLLKNEKILKVGLSLRDDFGMLRKIAPIEPAGFVDIQTYIKQFNIQELSLQKIYALLFHKKISKSQRLSNWEAETLNEGQKRYAATDAWACILIYNKLKKMKPQTRDTV</sequence>
<dbReference type="GO" id="GO:0006139">
    <property type="term" value="P:nucleobase-containing compound metabolic process"/>
    <property type="evidence" value="ECO:0007669"/>
    <property type="project" value="InterPro"/>
</dbReference>
<organism evidence="2 3">
    <name type="scientific">Candidatus Gallibacteroides avistercoris</name>
    <dbReference type="NCBI Taxonomy" id="2840833"/>
    <lineage>
        <taxon>Bacteria</taxon>
        <taxon>Pseudomonadati</taxon>
        <taxon>Bacteroidota</taxon>
        <taxon>Bacteroidia</taxon>
        <taxon>Bacteroidales</taxon>
        <taxon>Bacteroidaceae</taxon>
        <taxon>Bacteroidaceae incertae sedis</taxon>
        <taxon>Candidatus Gallibacteroides</taxon>
    </lineage>
</organism>
<dbReference type="SUPFAM" id="SSF53098">
    <property type="entry name" value="Ribonuclease H-like"/>
    <property type="match status" value="1"/>
</dbReference>
<dbReference type="GO" id="GO:0008408">
    <property type="term" value="F:3'-5' exonuclease activity"/>
    <property type="evidence" value="ECO:0007669"/>
    <property type="project" value="InterPro"/>
</dbReference>
<accession>A0A9D1M991</accession>
<dbReference type="SMART" id="SM00474">
    <property type="entry name" value="35EXOc"/>
    <property type="match status" value="1"/>
</dbReference>
<comment type="caution">
    <text evidence="2">The sequence shown here is derived from an EMBL/GenBank/DDBJ whole genome shotgun (WGS) entry which is preliminary data.</text>
</comment>
<feature type="domain" description="3'-5' exonuclease" evidence="1">
    <location>
        <begin position="26"/>
        <end position="195"/>
    </location>
</feature>
<reference evidence="2" key="1">
    <citation type="submission" date="2020-10" db="EMBL/GenBank/DDBJ databases">
        <authorList>
            <person name="Gilroy R."/>
        </authorList>
    </citation>
    <scope>NUCLEOTIDE SEQUENCE</scope>
    <source>
        <strain evidence="2">CHK158-818</strain>
    </source>
</reference>
<keyword evidence="2" id="KW-0540">Nuclease</keyword>
<dbReference type="InterPro" id="IPR012337">
    <property type="entry name" value="RNaseH-like_sf"/>
</dbReference>
<proteinExistence type="predicted"/>
<dbReference type="InterPro" id="IPR052408">
    <property type="entry name" value="Exonuclease_MUT-7-like"/>
</dbReference>